<name>A0A1I4XV92_9CLOT</name>
<evidence type="ECO:0000313" key="3">
    <source>
        <dbReference type="Proteomes" id="UP000181899"/>
    </source>
</evidence>
<dbReference type="OrthoDB" id="9914801at2"/>
<protein>
    <submittedName>
        <fullName evidence="2">Uncharacterized protein</fullName>
    </submittedName>
</protein>
<proteinExistence type="predicted"/>
<dbReference type="STRING" id="398199.SAMN05421804_104214"/>
<gene>
    <name evidence="2" type="ORF">SAMN04488695_101208</name>
</gene>
<sequence length="221" mass="25737">MKIKLNSSNPRHVDIVKALVEEFPEITLLSKDRKWGSEQPSFKYKDQLYEFKTIEELIHQVNKIMGLKNKDYHKKGKKIAEDHPVEEELLLEIPIEKYNLSDLNIKLRLGSHGEKSSTYESENQTLHYEVEEALEEEMENLPMEEPEISMTSVNNDIVLDIPAEKFTLHDLKLNIKFTQYGEPVSSYEVKKEEKKEEMIQTEEEPADLSKEVGPFGGEEQQ</sequence>
<accession>A0A1I4XV92</accession>
<evidence type="ECO:0000313" key="2">
    <source>
        <dbReference type="EMBL" id="SFN29677.1"/>
    </source>
</evidence>
<feature type="compositionally biased region" description="Basic and acidic residues" evidence="1">
    <location>
        <begin position="188"/>
        <end position="198"/>
    </location>
</feature>
<dbReference type="RefSeq" id="WP_074909184.1">
    <property type="nucleotide sequence ID" value="NZ_FOVK01000001.1"/>
</dbReference>
<organism evidence="2 3">
    <name type="scientific">Proteiniclasticum ruminis</name>
    <dbReference type="NCBI Taxonomy" id="398199"/>
    <lineage>
        <taxon>Bacteria</taxon>
        <taxon>Bacillati</taxon>
        <taxon>Bacillota</taxon>
        <taxon>Clostridia</taxon>
        <taxon>Eubacteriales</taxon>
        <taxon>Clostridiaceae</taxon>
        <taxon>Proteiniclasticum</taxon>
    </lineage>
</organism>
<dbReference type="Proteomes" id="UP000181899">
    <property type="component" value="Unassembled WGS sequence"/>
</dbReference>
<feature type="region of interest" description="Disordered" evidence="1">
    <location>
        <begin position="186"/>
        <end position="221"/>
    </location>
</feature>
<dbReference type="EMBL" id="FOVK01000001">
    <property type="protein sequence ID" value="SFN29677.1"/>
    <property type="molecule type" value="Genomic_DNA"/>
</dbReference>
<dbReference type="AlphaFoldDB" id="A0A1I4XV92"/>
<reference evidence="2 3" key="1">
    <citation type="submission" date="2016-10" db="EMBL/GenBank/DDBJ databases">
        <authorList>
            <person name="de Groot N.N."/>
        </authorList>
    </citation>
    <scope>NUCLEOTIDE SEQUENCE [LARGE SCALE GENOMIC DNA]</scope>
    <source>
        <strain evidence="2 3">ML2</strain>
    </source>
</reference>
<evidence type="ECO:0000256" key="1">
    <source>
        <dbReference type="SAM" id="MobiDB-lite"/>
    </source>
</evidence>
<keyword evidence="3" id="KW-1185">Reference proteome</keyword>